<accession>A0A6N0HY18</accession>
<feature type="region of interest" description="Disordered" evidence="1">
    <location>
        <begin position="184"/>
        <end position="244"/>
    </location>
</feature>
<evidence type="ECO:0000259" key="2">
    <source>
        <dbReference type="PROSITE" id="PS50234"/>
    </source>
</evidence>
<evidence type="ECO:0000313" key="3">
    <source>
        <dbReference type="EMBL" id="QKQ27224.1"/>
    </source>
</evidence>
<dbReference type="RefSeq" id="WP_174673381.1">
    <property type="nucleotide sequence ID" value="NZ_CP054491.1"/>
</dbReference>
<protein>
    <submittedName>
        <fullName evidence="3">VWA domain-containing protein</fullName>
    </submittedName>
</protein>
<gene>
    <name evidence="3" type="ORF">HUE57_13725</name>
</gene>
<dbReference type="SMART" id="SM00327">
    <property type="entry name" value="VWA"/>
    <property type="match status" value="1"/>
</dbReference>
<dbReference type="InterPro" id="IPR051928">
    <property type="entry name" value="NorD/CobT"/>
</dbReference>
<dbReference type="InterPro" id="IPR036465">
    <property type="entry name" value="vWFA_dom_sf"/>
</dbReference>
<keyword evidence="4" id="KW-1185">Reference proteome</keyword>
<dbReference type="Gene3D" id="3.40.50.410">
    <property type="entry name" value="von Willebrand factor, type A domain"/>
    <property type="match status" value="1"/>
</dbReference>
<dbReference type="PROSITE" id="PS50234">
    <property type="entry name" value="VWFA"/>
    <property type="match status" value="1"/>
</dbReference>
<dbReference type="InterPro" id="IPR002035">
    <property type="entry name" value="VWF_A"/>
</dbReference>
<feature type="compositionally biased region" description="Basic and acidic residues" evidence="1">
    <location>
        <begin position="224"/>
        <end position="244"/>
    </location>
</feature>
<organism evidence="3 4">
    <name type="scientific">Candidatus Reidiella endopervernicosa</name>
    <dbReference type="NCBI Taxonomy" id="2738883"/>
    <lineage>
        <taxon>Bacteria</taxon>
        <taxon>Pseudomonadati</taxon>
        <taxon>Pseudomonadota</taxon>
        <taxon>Gammaproteobacteria</taxon>
        <taxon>Candidatus Reidiella</taxon>
    </lineage>
</organism>
<dbReference type="KEGG" id="rev:HUE57_13725"/>
<evidence type="ECO:0000256" key="1">
    <source>
        <dbReference type="SAM" id="MobiDB-lite"/>
    </source>
</evidence>
<name>A0A6N0HY18_9GAMM</name>
<dbReference type="Pfam" id="PF00092">
    <property type="entry name" value="VWA"/>
    <property type="match status" value="1"/>
</dbReference>
<feature type="compositionally biased region" description="Polar residues" evidence="1">
    <location>
        <begin position="205"/>
        <end position="214"/>
    </location>
</feature>
<dbReference type="SUPFAM" id="SSF53300">
    <property type="entry name" value="vWA-like"/>
    <property type="match status" value="1"/>
</dbReference>
<dbReference type="EMBL" id="CP054491">
    <property type="protein sequence ID" value="QKQ27224.1"/>
    <property type="molecule type" value="Genomic_DNA"/>
</dbReference>
<dbReference type="CDD" id="cd01454">
    <property type="entry name" value="vWA_norD_type"/>
    <property type="match status" value="1"/>
</dbReference>
<evidence type="ECO:0000313" key="4">
    <source>
        <dbReference type="Proteomes" id="UP000509658"/>
    </source>
</evidence>
<dbReference type="Proteomes" id="UP000509658">
    <property type="component" value="Chromosome"/>
</dbReference>
<feature type="domain" description="VWFA" evidence="2">
    <location>
        <begin position="420"/>
        <end position="609"/>
    </location>
</feature>
<dbReference type="PANTHER" id="PTHR41248:SF1">
    <property type="entry name" value="NORD PROTEIN"/>
    <property type="match status" value="1"/>
</dbReference>
<sequence length="611" mass="69598">MEEHVGALWHRFITRAAYTGYPDAAVTLNEVARTVSVLFRALGGDGALRVEAAEESTSNARRGWLQRIAKGEEKITLAWRDEQALRLPAIIDLFPKRELNRKLYSWLAALAAADDELNNSNWLQHNQQLTLKTLQRYPGMLDYYTELVAAHIQLRPGIDKLPHEEAQVEQLLRRALLEPGSVESLPDELREPHPVPLWLHPNPPLTNSTTQSPRSDAGDESSGDSEKAKGEQKRKAKRTDMPEKNRGLIAMRWEAIFAHSEFIKVDRSTDEEDDLESAEQIADDLDELSISQDKTTSSKRIKFDLDLPSEASDDIKLGDGIKLPEWNYKKRELRDDYCLLQPMVAAEAEPCELPQHLRRSARRVKNRFQLLAPSRVWLRGQPDGSEIDLDAYERFAAQLASGHAQGDARLYRDMRNGGRDLACLLLADLSLSTDSWIDTNLRIVDVIRDTLFLFSEALSSMDDRFALYGFSSRHRDHVRLHTFKTFDERYSPKIRGRLAAIKPGFYTRMGAAIRHASNLLEPQPCKQKLLLLLTDGKPNDLDQYEGRYGIEDTRMAIIEARRKGLRPFCVTIDEQGNDYLPHLFGQGGYVVIRKASELPQRLPQLYLNLTQ</sequence>
<proteinExistence type="predicted"/>
<dbReference type="AlphaFoldDB" id="A0A6N0HY18"/>
<reference evidence="3 4" key="1">
    <citation type="submission" date="2020-05" db="EMBL/GenBank/DDBJ databases">
        <title>Horizontal transmission and recombination maintain forever young bacterial symbiont genomes.</title>
        <authorList>
            <person name="Russell S.L."/>
            <person name="Pepper-Tunick E."/>
            <person name="Svedberg J."/>
            <person name="Byrne A."/>
            <person name="Ruelas Castillo J."/>
            <person name="Vollmers C."/>
            <person name="Beinart R.A."/>
            <person name="Corbett-Detig R."/>
        </authorList>
    </citation>
    <scope>NUCLEOTIDE SEQUENCE [LARGE SCALE GENOMIC DNA]</scope>
    <source>
        <strain evidence="3">Santa_Monica_outfall</strain>
    </source>
</reference>
<dbReference type="PANTHER" id="PTHR41248">
    <property type="entry name" value="NORD PROTEIN"/>
    <property type="match status" value="1"/>
</dbReference>